<comment type="caution">
    <text evidence="4">The sequence shown here is derived from an EMBL/GenBank/DDBJ whole genome shotgun (WGS) entry which is preliminary data.</text>
</comment>
<dbReference type="Proteomes" id="UP000583101">
    <property type="component" value="Unassembled WGS sequence"/>
</dbReference>
<feature type="transmembrane region" description="Helical" evidence="2">
    <location>
        <begin position="67"/>
        <end position="86"/>
    </location>
</feature>
<feature type="compositionally biased region" description="Basic and acidic residues" evidence="1">
    <location>
        <begin position="150"/>
        <end position="162"/>
    </location>
</feature>
<proteinExistence type="predicted"/>
<keyword evidence="6" id="KW-1185">Reference proteome</keyword>
<evidence type="ECO:0000313" key="4">
    <source>
        <dbReference type="EMBL" id="TEW65098.1"/>
    </source>
</evidence>
<accession>A0A4Y8A9J8</accession>
<dbReference type="EMBL" id="SNQG01000005">
    <property type="protein sequence ID" value="TEW65098.1"/>
    <property type="molecule type" value="Genomic_DNA"/>
</dbReference>
<reference evidence="4 5" key="1">
    <citation type="journal article" date="2016" name="Int. J. Syst. Evol. Microbiol.">
        <title>Proposal of Mucilaginibacter phyllosphaerae sp. nov. isolated from the phyllosphere of Galium album.</title>
        <authorList>
            <person name="Aydogan E.L."/>
            <person name="Busse H.J."/>
            <person name="Moser G."/>
            <person name="Muller C."/>
            <person name="Kampfer P."/>
            <person name="Glaeser S.P."/>
        </authorList>
    </citation>
    <scope>NUCLEOTIDE SEQUENCE [LARGE SCALE GENOMIC DNA]</scope>
    <source>
        <strain evidence="4 5">PP-F2FG21</strain>
    </source>
</reference>
<evidence type="ECO:0000313" key="5">
    <source>
        <dbReference type="Proteomes" id="UP000297248"/>
    </source>
</evidence>
<name>A0A4Y8A9J8_9SPHI</name>
<evidence type="ECO:0000313" key="3">
    <source>
        <dbReference type="EMBL" id="MBB3969715.1"/>
    </source>
</evidence>
<feature type="region of interest" description="Disordered" evidence="1">
    <location>
        <begin position="145"/>
        <end position="175"/>
    </location>
</feature>
<dbReference type="AlphaFoldDB" id="A0A4Y8A9J8"/>
<protein>
    <submittedName>
        <fullName evidence="4">DUF4231 domain-containing protein</fullName>
    </submittedName>
</protein>
<dbReference type="Pfam" id="PF14015">
    <property type="entry name" value="DUF4231"/>
    <property type="match status" value="1"/>
</dbReference>
<dbReference type="RefSeq" id="WP_134337173.1">
    <property type="nucleotide sequence ID" value="NZ_BMCZ01000005.1"/>
</dbReference>
<dbReference type="Proteomes" id="UP000297248">
    <property type="component" value="Unassembled WGS sequence"/>
</dbReference>
<keyword evidence="2" id="KW-1133">Transmembrane helix</keyword>
<keyword evidence="2" id="KW-0472">Membrane</keyword>
<evidence type="ECO:0000256" key="2">
    <source>
        <dbReference type="SAM" id="Phobius"/>
    </source>
</evidence>
<organism evidence="4 5">
    <name type="scientific">Mucilaginibacter phyllosphaerae</name>
    <dbReference type="NCBI Taxonomy" id="1812349"/>
    <lineage>
        <taxon>Bacteria</taxon>
        <taxon>Pseudomonadati</taxon>
        <taxon>Bacteroidota</taxon>
        <taxon>Sphingobacteriia</taxon>
        <taxon>Sphingobacteriales</taxon>
        <taxon>Sphingobacteriaceae</taxon>
        <taxon>Mucilaginibacter</taxon>
    </lineage>
</organism>
<sequence>MDKKLFDQYVQERYLVQMDYYSNWAAKNQHKYNKFQWILIILSALTPVFAALGSFKTDILGIDIKSTLNLMVIIVSVIVAILTTGLKTFNYQELWAGYRSTQELLKPEIYYYNFNVGPYGAAGVDKESLFVTRIEGILNGEHVNWPPAKKQTDKNDKFKTSDGEQMNQPAGIAAT</sequence>
<dbReference type="NCBIfam" id="NF033634">
    <property type="entry name" value="SLATT_1"/>
    <property type="match status" value="1"/>
</dbReference>
<feature type="transmembrane region" description="Helical" evidence="2">
    <location>
        <begin position="37"/>
        <end position="55"/>
    </location>
</feature>
<keyword evidence="2" id="KW-0812">Transmembrane</keyword>
<gene>
    <name evidence="4" type="ORF">E2R65_14375</name>
    <name evidence="3" type="ORF">GGR35_002328</name>
</gene>
<evidence type="ECO:0000256" key="1">
    <source>
        <dbReference type="SAM" id="MobiDB-lite"/>
    </source>
</evidence>
<reference evidence="3 6" key="3">
    <citation type="submission" date="2020-08" db="EMBL/GenBank/DDBJ databases">
        <title>Genomic Encyclopedia of Type Strains, Phase IV (KMG-IV): sequencing the most valuable type-strain genomes for metagenomic binning, comparative biology and taxonomic classification.</title>
        <authorList>
            <person name="Goeker M."/>
        </authorList>
    </citation>
    <scope>NUCLEOTIDE SEQUENCE [LARGE SCALE GENOMIC DNA]</scope>
    <source>
        <strain evidence="3 6">DSM 100995</strain>
    </source>
</reference>
<dbReference type="InterPro" id="IPR025325">
    <property type="entry name" value="DUF4231"/>
</dbReference>
<dbReference type="OrthoDB" id="9791874at2"/>
<evidence type="ECO:0000313" key="6">
    <source>
        <dbReference type="Proteomes" id="UP000583101"/>
    </source>
</evidence>
<dbReference type="EMBL" id="JACIEG010000004">
    <property type="protein sequence ID" value="MBB3969715.1"/>
    <property type="molecule type" value="Genomic_DNA"/>
</dbReference>
<reference evidence="4" key="2">
    <citation type="submission" date="2019-03" db="EMBL/GenBank/DDBJ databases">
        <authorList>
            <person name="Yan Y.-Q."/>
            <person name="Du Z.-J."/>
        </authorList>
    </citation>
    <scope>NUCLEOTIDE SEQUENCE</scope>
    <source>
        <strain evidence="4">PP-F2FG21</strain>
    </source>
</reference>